<dbReference type="PRINTS" id="PR00081">
    <property type="entry name" value="GDHRDH"/>
</dbReference>
<dbReference type="PROSITE" id="PS00061">
    <property type="entry name" value="ADH_SHORT"/>
    <property type="match status" value="1"/>
</dbReference>
<dbReference type="PANTHER" id="PTHR43639:SF1">
    <property type="entry name" value="SHORT-CHAIN DEHYDROGENASE_REDUCTASE FAMILY PROTEIN"/>
    <property type="match status" value="1"/>
</dbReference>
<dbReference type="Gene3D" id="3.40.50.720">
    <property type="entry name" value="NAD(P)-binding Rossmann-like Domain"/>
    <property type="match status" value="1"/>
</dbReference>
<feature type="domain" description="Ketoreductase" evidence="3">
    <location>
        <begin position="4"/>
        <end position="172"/>
    </location>
</feature>
<dbReference type="GO" id="GO:0016491">
    <property type="term" value="F:oxidoreductase activity"/>
    <property type="evidence" value="ECO:0007669"/>
    <property type="project" value="UniProtKB-KW"/>
</dbReference>
<dbReference type="PRINTS" id="PR00080">
    <property type="entry name" value="SDRFAMILY"/>
</dbReference>
<dbReference type="SUPFAM" id="SSF51735">
    <property type="entry name" value="NAD(P)-binding Rossmann-fold domains"/>
    <property type="match status" value="1"/>
</dbReference>
<dbReference type="EC" id="1.1.1.-" evidence="4"/>
<evidence type="ECO:0000259" key="3">
    <source>
        <dbReference type="SMART" id="SM00822"/>
    </source>
</evidence>
<evidence type="ECO:0000256" key="2">
    <source>
        <dbReference type="ARBA" id="ARBA00023002"/>
    </source>
</evidence>
<keyword evidence="5" id="KW-1185">Reference proteome</keyword>
<dbReference type="Pfam" id="PF13561">
    <property type="entry name" value="adh_short_C2"/>
    <property type="match status" value="1"/>
</dbReference>
<dbReference type="CDD" id="cd05233">
    <property type="entry name" value="SDR_c"/>
    <property type="match status" value="1"/>
</dbReference>
<organism evidence="4 5">
    <name type="scientific">Lutimaribacter marinistellae</name>
    <dbReference type="NCBI Taxonomy" id="1820329"/>
    <lineage>
        <taxon>Bacteria</taxon>
        <taxon>Pseudomonadati</taxon>
        <taxon>Pseudomonadota</taxon>
        <taxon>Alphaproteobacteria</taxon>
        <taxon>Rhodobacterales</taxon>
        <taxon>Roseobacteraceae</taxon>
        <taxon>Lutimaribacter</taxon>
    </lineage>
</organism>
<dbReference type="PANTHER" id="PTHR43639">
    <property type="entry name" value="OXIDOREDUCTASE, SHORT-CHAIN DEHYDROGENASE/REDUCTASE FAMILY (AFU_ORTHOLOGUE AFUA_5G02870)"/>
    <property type="match status" value="1"/>
</dbReference>
<comment type="caution">
    <text evidence="4">The sequence shown here is derived from an EMBL/GenBank/DDBJ whole genome shotgun (WGS) entry which is preliminary data.</text>
</comment>
<dbReference type="SMART" id="SM00822">
    <property type="entry name" value="PKS_KR"/>
    <property type="match status" value="1"/>
</dbReference>
<gene>
    <name evidence="4" type="ORF">ACFORG_17265</name>
</gene>
<dbReference type="Proteomes" id="UP001595629">
    <property type="component" value="Unassembled WGS sequence"/>
</dbReference>
<dbReference type="InterPro" id="IPR057326">
    <property type="entry name" value="KR_dom"/>
</dbReference>
<sequence length="232" mass="24115">MRSRVALVTGGARGIGRAIAGELSRDHRVAITWRSTEPEGLDAEVLPLHADLTEAGAAEAVIGGVIAQFGRLDVIVNNAGLVAPSAVEAFDPDRLHDILSVNLVAPQALLAAALPHLEAGAAIVNISSVNAVLPPRGASFYGASKAALNLWTRAMAKELGPRGIRVNAVAPGAVNTPEAPRSEDLTELFVRETALGRIGRPQDIARAVRFLAGEDAAFITGEVLTVSGGYRL</sequence>
<dbReference type="InterPro" id="IPR036291">
    <property type="entry name" value="NAD(P)-bd_dom_sf"/>
</dbReference>
<dbReference type="RefSeq" id="WP_386736778.1">
    <property type="nucleotide sequence ID" value="NZ_JBHRXI010000017.1"/>
</dbReference>
<dbReference type="EMBL" id="JBHRXI010000017">
    <property type="protein sequence ID" value="MFC3615508.1"/>
    <property type="molecule type" value="Genomic_DNA"/>
</dbReference>
<evidence type="ECO:0000313" key="4">
    <source>
        <dbReference type="EMBL" id="MFC3615508.1"/>
    </source>
</evidence>
<dbReference type="InterPro" id="IPR002347">
    <property type="entry name" value="SDR_fam"/>
</dbReference>
<comment type="similarity">
    <text evidence="1">Belongs to the short-chain dehydrogenases/reductases (SDR) family.</text>
</comment>
<evidence type="ECO:0000256" key="1">
    <source>
        <dbReference type="ARBA" id="ARBA00006484"/>
    </source>
</evidence>
<reference evidence="5" key="1">
    <citation type="journal article" date="2019" name="Int. J. Syst. Evol. Microbiol.">
        <title>The Global Catalogue of Microorganisms (GCM) 10K type strain sequencing project: providing services to taxonomists for standard genome sequencing and annotation.</title>
        <authorList>
            <consortium name="The Broad Institute Genomics Platform"/>
            <consortium name="The Broad Institute Genome Sequencing Center for Infectious Disease"/>
            <person name="Wu L."/>
            <person name="Ma J."/>
        </authorList>
    </citation>
    <scope>NUCLEOTIDE SEQUENCE [LARGE SCALE GENOMIC DNA]</scope>
    <source>
        <strain evidence="5">KCTC 42911</strain>
    </source>
</reference>
<dbReference type="InterPro" id="IPR020904">
    <property type="entry name" value="Sc_DH/Rdtase_CS"/>
</dbReference>
<accession>A0ABV7TM21</accession>
<keyword evidence="2 4" id="KW-0560">Oxidoreductase</keyword>
<name>A0ABV7TM21_9RHOB</name>
<evidence type="ECO:0000313" key="5">
    <source>
        <dbReference type="Proteomes" id="UP001595629"/>
    </source>
</evidence>
<proteinExistence type="inferred from homology"/>
<protein>
    <submittedName>
        <fullName evidence="4">SDR family NAD(P)-dependent oxidoreductase</fullName>
        <ecNumber evidence="4">1.1.1.-</ecNumber>
    </submittedName>
</protein>